<dbReference type="InterPro" id="IPR010727">
    <property type="entry name" value="DUF1302"/>
</dbReference>
<dbReference type="STRING" id="198616.SAMN05216193_12038"/>
<dbReference type="EMBL" id="FNIJ01000020">
    <property type="protein sequence ID" value="SDP02541.1"/>
    <property type="molecule type" value="Genomic_DNA"/>
</dbReference>
<feature type="signal peptide" evidence="1">
    <location>
        <begin position="1"/>
        <end position="37"/>
    </location>
</feature>
<evidence type="ECO:0000313" key="3">
    <source>
        <dbReference type="Proteomes" id="UP000242957"/>
    </source>
</evidence>
<accession>A0A1H0PC14</accession>
<feature type="chain" id="PRO_5017175587" description="DUF1302 domain-containing protein" evidence="1">
    <location>
        <begin position="38"/>
        <end position="552"/>
    </location>
</feature>
<reference evidence="3" key="1">
    <citation type="submission" date="2016-10" db="EMBL/GenBank/DDBJ databases">
        <authorList>
            <person name="Varghese N."/>
            <person name="Submissions S."/>
        </authorList>
    </citation>
    <scope>NUCLEOTIDE SEQUENCE [LARGE SCALE GENOMIC DNA]</scope>
    <source>
        <strain evidence="3">JCM 21621</strain>
    </source>
</reference>
<evidence type="ECO:0000256" key="1">
    <source>
        <dbReference type="SAM" id="SignalP"/>
    </source>
</evidence>
<name>A0A1H0PC14_9PSED</name>
<dbReference type="Pfam" id="PF06980">
    <property type="entry name" value="DUF1302"/>
    <property type="match status" value="1"/>
</dbReference>
<organism evidence="2 3">
    <name type="scientific">Pseudomonas jinjuensis</name>
    <dbReference type="NCBI Taxonomy" id="198616"/>
    <lineage>
        <taxon>Bacteria</taxon>
        <taxon>Pseudomonadati</taxon>
        <taxon>Pseudomonadota</taxon>
        <taxon>Gammaproteobacteria</taxon>
        <taxon>Pseudomonadales</taxon>
        <taxon>Pseudomonadaceae</taxon>
        <taxon>Pseudomonas</taxon>
    </lineage>
</organism>
<dbReference type="AlphaFoldDB" id="A0A1H0PC14"/>
<evidence type="ECO:0008006" key="4">
    <source>
        <dbReference type="Google" id="ProtNLM"/>
    </source>
</evidence>
<evidence type="ECO:0000313" key="2">
    <source>
        <dbReference type="EMBL" id="SDP02541.1"/>
    </source>
</evidence>
<keyword evidence="3" id="KW-1185">Reference proteome</keyword>
<sequence>MNNNNNTLPRVSRGRLGALTGLAAAVTLAIHAPGALAGDTVYFDNGATLDWNLTTSYGIGMRVDKPSRELTADRNADDGNRNFDQHSLTTNQVSALAEMIVRKDNYGAVLRASTFYDDVYHKKNDNDSPATVNKSGDNDEFTSDTKYYSGGRSRFLDAYVFGGWNFGEAQRLDLNAGRHVVSWGESLFYPGVSGAQSPSDAVKAALPGVEVKEIFLPVGQVSGLWTINDQFSLGGYYQYEWLKTELPPVGSYLSTSDVVGPGREFIGFNLLGQPRQIRYAGTDEPRDEGQWGVQARFRPNYDWEFSVFHLNYHDKNPAGVTQQIGQEDIGGLLGLPPGLVFANVPQTYRVKYFEDIKATGASVSTRIGDVQLSGEWSYRDGAPINVLSAAGTPVAVRGKGQQAQVSFIYLLGNMPWASQTTFSGEIVNVRADSADRDASGSDDFTYHTATARQTKSASAYTMTVALSYPGVFSGWDLTVPVNFSHVFDGYTPMIGAIAGGEGDRRLSVGTTFKRLGNLELAAKYNAFLGDPDPIAHKLADRDYMTLSAKYSF</sequence>
<keyword evidence="1" id="KW-0732">Signal</keyword>
<gene>
    <name evidence="2" type="ORF">SAMN05216193_12038</name>
</gene>
<proteinExistence type="predicted"/>
<protein>
    <recommendedName>
        <fullName evidence="4">DUF1302 domain-containing protein</fullName>
    </recommendedName>
</protein>
<dbReference type="OrthoDB" id="7052179at2"/>
<dbReference type="Proteomes" id="UP000242957">
    <property type="component" value="Unassembled WGS sequence"/>
</dbReference>
<dbReference type="RefSeq" id="WP_084314088.1">
    <property type="nucleotide sequence ID" value="NZ_FNIJ01000020.1"/>
</dbReference>